<dbReference type="AlphaFoldDB" id="A0A0T9UNQ3"/>
<feature type="region of interest" description="Disordered" evidence="1">
    <location>
        <begin position="1"/>
        <end position="38"/>
    </location>
</feature>
<organism evidence="2 3">
    <name type="scientific">Yersinia aldovae</name>
    <dbReference type="NCBI Taxonomy" id="29483"/>
    <lineage>
        <taxon>Bacteria</taxon>
        <taxon>Pseudomonadati</taxon>
        <taxon>Pseudomonadota</taxon>
        <taxon>Gammaproteobacteria</taxon>
        <taxon>Enterobacterales</taxon>
        <taxon>Yersiniaceae</taxon>
        <taxon>Yersinia</taxon>
    </lineage>
</organism>
<dbReference type="Pfam" id="PF18946">
    <property type="entry name" value="Apex"/>
    <property type="match status" value="1"/>
</dbReference>
<accession>A0A0T9UNQ3</accession>
<name>A0A0T9UNQ3_YERAL</name>
<evidence type="ECO:0000256" key="1">
    <source>
        <dbReference type="SAM" id="MobiDB-lite"/>
    </source>
</evidence>
<proteinExistence type="predicted"/>
<sequence length="38" mass="4020">MEGNIEHLGGSFTSNSVVVDKHNHGGVKRGEDNTVGIK</sequence>
<dbReference type="EMBL" id="CQEJ01000021">
    <property type="protein sequence ID" value="CNL53982.1"/>
    <property type="molecule type" value="Genomic_DNA"/>
</dbReference>
<reference evidence="2 3" key="1">
    <citation type="submission" date="2015-03" db="EMBL/GenBank/DDBJ databases">
        <authorList>
            <person name="Murphy D."/>
        </authorList>
    </citation>
    <scope>NUCLEOTIDE SEQUENCE [LARGE SCALE GENOMIC DNA]</scope>
    <source>
        <strain evidence="2 3">IP06005</strain>
    </source>
</reference>
<evidence type="ECO:0000313" key="3">
    <source>
        <dbReference type="Proteomes" id="UP000041595"/>
    </source>
</evidence>
<evidence type="ECO:0000313" key="2">
    <source>
        <dbReference type="EMBL" id="CNL53982.1"/>
    </source>
</evidence>
<protein>
    <submittedName>
        <fullName evidence="2">Phage-related baseplate assembly protein</fullName>
    </submittedName>
</protein>
<dbReference type="InterPro" id="IPR044033">
    <property type="entry name" value="GpV-like_apex"/>
</dbReference>
<feature type="compositionally biased region" description="Basic and acidic residues" evidence="1">
    <location>
        <begin position="19"/>
        <end position="32"/>
    </location>
</feature>
<dbReference type="Proteomes" id="UP000041595">
    <property type="component" value="Unassembled WGS sequence"/>
</dbReference>
<gene>
    <name evidence="2" type="ORF">ERS137965_03329</name>
</gene>